<organism evidence="2 3">
    <name type="scientific">Melanomma pulvis-pyrius CBS 109.77</name>
    <dbReference type="NCBI Taxonomy" id="1314802"/>
    <lineage>
        <taxon>Eukaryota</taxon>
        <taxon>Fungi</taxon>
        <taxon>Dikarya</taxon>
        <taxon>Ascomycota</taxon>
        <taxon>Pezizomycotina</taxon>
        <taxon>Dothideomycetes</taxon>
        <taxon>Pleosporomycetidae</taxon>
        <taxon>Pleosporales</taxon>
        <taxon>Melanommataceae</taxon>
        <taxon>Melanomma</taxon>
    </lineage>
</organism>
<reference evidence="2" key="1">
    <citation type="journal article" date="2020" name="Stud. Mycol.">
        <title>101 Dothideomycetes genomes: a test case for predicting lifestyles and emergence of pathogens.</title>
        <authorList>
            <person name="Haridas S."/>
            <person name="Albert R."/>
            <person name="Binder M."/>
            <person name="Bloem J."/>
            <person name="Labutti K."/>
            <person name="Salamov A."/>
            <person name="Andreopoulos B."/>
            <person name="Baker S."/>
            <person name="Barry K."/>
            <person name="Bills G."/>
            <person name="Bluhm B."/>
            <person name="Cannon C."/>
            <person name="Castanera R."/>
            <person name="Culley D."/>
            <person name="Daum C."/>
            <person name="Ezra D."/>
            <person name="Gonzalez J."/>
            <person name="Henrissat B."/>
            <person name="Kuo A."/>
            <person name="Liang C."/>
            <person name="Lipzen A."/>
            <person name="Lutzoni F."/>
            <person name="Magnuson J."/>
            <person name="Mondo S."/>
            <person name="Nolan M."/>
            <person name="Ohm R."/>
            <person name="Pangilinan J."/>
            <person name="Park H.-J."/>
            <person name="Ramirez L."/>
            <person name="Alfaro M."/>
            <person name="Sun H."/>
            <person name="Tritt A."/>
            <person name="Yoshinaga Y."/>
            <person name="Zwiers L.-H."/>
            <person name="Turgeon B."/>
            <person name="Goodwin S."/>
            <person name="Spatafora J."/>
            <person name="Crous P."/>
            <person name="Grigoriev I."/>
        </authorList>
    </citation>
    <scope>NUCLEOTIDE SEQUENCE</scope>
    <source>
        <strain evidence="2">CBS 109.77</strain>
    </source>
</reference>
<evidence type="ECO:0000256" key="1">
    <source>
        <dbReference type="SAM" id="MobiDB-lite"/>
    </source>
</evidence>
<dbReference type="EMBL" id="MU001942">
    <property type="protein sequence ID" value="KAF2793087.1"/>
    <property type="molecule type" value="Genomic_DNA"/>
</dbReference>
<evidence type="ECO:0000313" key="2">
    <source>
        <dbReference type="EMBL" id="KAF2793087.1"/>
    </source>
</evidence>
<sequence>MRSEFWSLGFSITDCPFYERSFTSTTGGPPPKEKTILNAYTERIDAELGILRLLRQAYIQYPLGRPTTANGTATTNRVLEILWDEGLADFGCQDRAPPPGLLRLWTGLRWMRPELTRQTMTHYPVDLVVGYPQPHGHRRGVRYPRPAVRRSHTNEIFGANIRVHISIPYPHRLSRGHMGLYFKYMTETEKEESRNKAPPENEAKQRLPRRRRE</sequence>
<evidence type="ECO:0000313" key="3">
    <source>
        <dbReference type="Proteomes" id="UP000799757"/>
    </source>
</evidence>
<keyword evidence="3" id="KW-1185">Reference proteome</keyword>
<dbReference type="Proteomes" id="UP000799757">
    <property type="component" value="Unassembled WGS sequence"/>
</dbReference>
<dbReference type="AlphaFoldDB" id="A0A6A6XBM2"/>
<accession>A0A6A6XBM2</accession>
<protein>
    <submittedName>
        <fullName evidence="2">Uncharacterized protein</fullName>
    </submittedName>
</protein>
<gene>
    <name evidence="2" type="ORF">K505DRAFT_338094</name>
</gene>
<proteinExistence type="predicted"/>
<feature type="region of interest" description="Disordered" evidence="1">
    <location>
        <begin position="189"/>
        <end position="213"/>
    </location>
</feature>
<feature type="compositionally biased region" description="Basic and acidic residues" evidence="1">
    <location>
        <begin position="189"/>
        <end position="205"/>
    </location>
</feature>
<name>A0A6A6XBM2_9PLEO</name>